<accession>A0A2J6PGU5</accession>
<evidence type="ECO:0000313" key="1">
    <source>
        <dbReference type="EMBL" id="PMD13271.1"/>
    </source>
</evidence>
<keyword evidence="2" id="KW-1185">Reference proteome</keyword>
<proteinExistence type="predicted"/>
<dbReference type="Proteomes" id="UP000235672">
    <property type="component" value="Unassembled WGS sequence"/>
</dbReference>
<reference evidence="1 2" key="1">
    <citation type="submission" date="2016-05" db="EMBL/GenBank/DDBJ databases">
        <title>A degradative enzymes factory behind the ericoid mycorrhizal symbiosis.</title>
        <authorList>
            <consortium name="DOE Joint Genome Institute"/>
            <person name="Martino E."/>
            <person name="Morin E."/>
            <person name="Grelet G."/>
            <person name="Kuo A."/>
            <person name="Kohler A."/>
            <person name="Daghino S."/>
            <person name="Barry K."/>
            <person name="Choi C."/>
            <person name="Cichocki N."/>
            <person name="Clum A."/>
            <person name="Copeland A."/>
            <person name="Hainaut M."/>
            <person name="Haridas S."/>
            <person name="Labutti K."/>
            <person name="Lindquist E."/>
            <person name="Lipzen A."/>
            <person name="Khouja H.-R."/>
            <person name="Murat C."/>
            <person name="Ohm R."/>
            <person name="Olson A."/>
            <person name="Spatafora J."/>
            <person name="Veneault-Fourrey C."/>
            <person name="Henrissat B."/>
            <person name="Grigoriev I."/>
            <person name="Martin F."/>
            <person name="Perotto S."/>
        </authorList>
    </citation>
    <scope>NUCLEOTIDE SEQUENCE [LARGE SCALE GENOMIC DNA]</scope>
    <source>
        <strain evidence="1 2">UAMH 7357</strain>
    </source>
</reference>
<gene>
    <name evidence="1" type="ORF">NA56DRAFT_712166</name>
</gene>
<sequence length="123" mass="13507">MPEQSLSIPELACALIYGMHFGLLLATKVAAIPVQEIDVTPSGLSATYVHYGTGTTLTNLEDPNCPKLHPYVNKVFHHEIQDDGTWKTAISNRSIEEAENDSKISARHTDGELADLTTRDVPY</sequence>
<dbReference type="AlphaFoldDB" id="A0A2J6PGU5"/>
<evidence type="ECO:0000313" key="2">
    <source>
        <dbReference type="Proteomes" id="UP000235672"/>
    </source>
</evidence>
<dbReference type="EMBL" id="KZ613533">
    <property type="protein sequence ID" value="PMD13271.1"/>
    <property type="molecule type" value="Genomic_DNA"/>
</dbReference>
<protein>
    <submittedName>
        <fullName evidence="1">Uncharacterized protein</fullName>
    </submittedName>
</protein>
<organism evidence="1 2">
    <name type="scientific">Hyaloscypha hepaticicola</name>
    <dbReference type="NCBI Taxonomy" id="2082293"/>
    <lineage>
        <taxon>Eukaryota</taxon>
        <taxon>Fungi</taxon>
        <taxon>Dikarya</taxon>
        <taxon>Ascomycota</taxon>
        <taxon>Pezizomycotina</taxon>
        <taxon>Leotiomycetes</taxon>
        <taxon>Helotiales</taxon>
        <taxon>Hyaloscyphaceae</taxon>
        <taxon>Hyaloscypha</taxon>
    </lineage>
</organism>
<name>A0A2J6PGU5_9HELO</name>